<gene>
    <name evidence="1" type="ORF">E5331_17490</name>
</gene>
<proteinExistence type="predicted"/>
<organism evidence="1 2">
    <name type="scientific">Lepagella muris</name>
    <dbReference type="NCBI Taxonomy" id="3032870"/>
    <lineage>
        <taxon>Bacteria</taxon>
        <taxon>Pseudomonadati</taxon>
        <taxon>Bacteroidota</taxon>
        <taxon>Bacteroidia</taxon>
        <taxon>Bacteroidales</taxon>
        <taxon>Muribaculaceae</taxon>
        <taxon>Lepagella</taxon>
    </lineage>
</organism>
<keyword evidence="2" id="KW-1185">Reference proteome</keyword>
<reference evidence="1" key="1">
    <citation type="submission" date="2019-04" db="EMBL/GenBank/DDBJ databases">
        <title>Microbes associate with the intestines of laboratory mice.</title>
        <authorList>
            <person name="Navarre W."/>
            <person name="Wong E."/>
            <person name="Huang K."/>
            <person name="Tropini C."/>
            <person name="Ng K."/>
            <person name="Yu B."/>
        </authorList>
    </citation>
    <scope>NUCLEOTIDE SEQUENCE</scope>
    <source>
        <strain evidence="1">NM04_E33</strain>
    </source>
</reference>
<accession>A0AC61RFP9</accession>
<dbReference type="Proteomes" id="UP000306319">
    <property type="component" value="Unassembled WGS sequence"/>
</dbReference>
<protein>
    <submittedName>
        <fullName evidence="1">Radical SAM protein</fullName>
    </submittedName>
</protein>
<evidence type="ECO:0000313" key="2">
    <source>
        <dbReference type="Proteomes" id="UP000306319"/>
    </source>
</evidence>
<comment type="caution">
    <text evidence="1">The sequence shown here is derived from an EMBL/GenBank/DDBJ whole genome shotgun (WGS) entry which is preliminary data.</text>
</comment>
<name>A0AC61RFP9_9BACT</name>
<sequence length="262" mass="28919">MAKDQTVLFHSTVFGPIKSRRLGVSLGINLSPDDGKVCSFDCLYCEAGYNSQGKGTTGLPVREKVRRDLESKLSAMKGAGDPLDVITFSGNGEPTLNPDFPEIIDDVIALRDKYYPNAKVSVLTNSTRIFSPAVADALKKVDNNILKLDSAIEPTMRLIDQPTSKEFTVERVVEGLRQFAGEGIIQTMMLRGEHDGKPVDNTTPEEVDALIEAYRKIAPREIMLYSLDRSTPEEHLVKVERQELEGIARRIESATGIPVQVN</sequence>
<evidence type="ECO:0000313" key="1">
    <source>
        <dbReference type="EMBL" id="TGY76816.1"/>
    </source>
</evidence>
<dbReference type="EMBL" id="SRYB01000036">
    <property type="protein sequence ID" value="TGY76816.1"/>
    <property type="molecule type" value="Genomic_DNA"/>
</dbReference>